<gene>
    <name evidence="1" type="ORF">TWF696_008041</name>
</gene>
<dbReference type="EMBL" id="JAVHNQ010000006">
    <property type="protein sequence ID" value="KAK6344405.1"/>
    <property type="molecule type" value="Genomic_DNA"/>
</dbReference>
<reference evidence="1 2" key="1">
    <citation type="submission" date="2019-10" db="EMBL/GenBank/DDBJ databases">
        <authorList>
            <person name="Palmer J.M."/>
        </authorList>
    </citation>
    <scope>NUCLEOTIDE SEQUENCE [LARGE SCALE GENOMIC DNA]</scope>
    <source>
        <strain evidence="1 2">TWF696</strain>
    </source>
</reference>
<protein>
    <submittedName>
        <fullName evidence="1">Uncharacterized protein</fullName>
    </submittedName>
</protein>
<name>A0AAV9UMV7_9PEZI</name>
<dbReference type="Pfam" id="PF16850">
    <property type="entry name" value="Inhibitor_I66"/>
    <property type="match status" value="1"/>
</dbReference>
<dbReference type="Gene3D" id="2.80.10.50">
    <property type="match status" value="1"/>
</dbReference>
<organism evidence="1 2">
    <name type="scientific">Orbilia brochopaga</name>
    <dbReference type="NCBI Taxonomy" id="3140254"/>
    <lineage>
        <taxon>Eukaryota</taxon>
        <taxon>Fungi</taxon>
        <taxon>Dikarya</taxon>
        <taxon>Ascomycota</taxon>
        <taxon>Pezizomycotina</taxon>
        <taxon>Orbiliomycetes</taxon>
        <taxon>Orbiliales</taxon>
        <taxon>Orbiliaceae</taxon>
        <taxon>Orbilia</taxon>
    </lineage>
</organism>
<dbReference type="GO" id="GO:0004867">
    <property type="term" value="F:serine-type endopeptidase inhibitor activity"/>
    <property type="evidence" value="ECO:0007669"/>
    <property type="project" value="InterPro"/>
</dbReference>
<proteinExistence type="predicted"/>
<sequence>MAPRPMAPPAPEALSGTYMITSVSTGLKVSRLPVEDKSGKPKIIAVLPRHQEKYAIPWQIIPNSDGTYTMMNRGASAHAYDGALFAKINPGVPPLFARWKLTKVPVAKAFNGGQPLPGSEEYAYIIESADESDKPRWSVAGDVGREPRDPKQIAVTPSSIQGYTRSQIFFITKA</sequence>
<accession>A0AAV9UMV7</accession>
<dbReference type="InterPro" id="IPR031755">
    <property type="entry name" value="Inhibitor_I66"/>
</dbReference>
<evidence type="ECO:0000313" key="2">
    <source>
        <dbReference type="Proteomes" id="UP001375240"/>
    </source>
</evidence>
<keyword evidence="2" id="KW-1185">Reference proteome</keyword>
<comment type="caution">
    <text evidence="1">The sequence shown here is derived from an EMBL/GenBank/DDBJ whole genome shotgun (WGS) entry which is preliminary data.</text>
</comment>
<dbReference type="Proteomes" id="UP001375240">
    <property type="component" value="Unassembled WGS sequence"/>
</dbReference>
<dbReference type="AlphaFoldDB" id="A0AAV9UMV7"/>
<evidence type="ECO:0000313" key="1">
    <source>
        <dbReference type="EMBL" id="KAK6344405.1"/>
    </source>
</evidence>
<dbReference type="CDD" id="cd23428">
    <property type="entry name" value="beta-trefoil_Ricin_SPI"/>
    <property type="match status" value="1"/>
</dbReference>